<dbReference type="Proteomes" id="UP000789342">
    <property type="component" value="Unassembled WGS sequence"/>
</dbReference>
<keyword evidence="2" id="KW-1185">Reference proteome</keyword>
<name>A0A9N9IBZ6_9GLOM</name>
<dbReference type="OrthoDB" id="10511835at2759"/>
<organism evidence="1 2">
    <name type="scientific">Acaulospora morrowiae</name>
    <dbReference type="NCBI Taxonomy" id="94023"/>
    <lineage>
        <taxon>Eukaryota</taxon>
        <taxon>Fungi</taxon>
        <taxon>Fungi incertae sedis</taxon>
        <taxon>Mucoromycota</taxon>
        <taxon>Glomeromycotina</taxon>
        <taxon>Glomeromycetes</taxon>
        <taxon>Diversisporales</taxon>
        <taxon>Acaulosporaceae</taxon>
        <taxon>Acaulospora</taxon>
    </lineage>
</organism>
<feature type="non-terminal residue" evidence="1">
    <location>
        <position position="89"/>
    </location>
</feature>
<dbReference type="AlphaFoldDB" id="A0A9N9IBZ6"/>
<proteinExistence type="predicted"/>
<reference evidence="1" key="1">
    <citation type="submission" date="2021-06" db="EMBL/GenBank/DDBJ databases">
        <authorList>
            <person name="Kallberg Y."/>
            <person name="Tangrot J."/>
            <person name="Rosling A."/>
        </authorList>
    </citation>
    <scope>NUCLEOTIDE SEQUENCE</scope>
    <source>
        <strain evidence="1">CL551</strain>
    </source>
</reference>
<evidence type="ECO:0000313" key="1">
    <source>
        <dbReference type="EMBL" id="CAG8729289.1"/>
    </source>
</evidence>
<protein>
    <submittedName>
        <fullName evidence="1">16699_t:CDS:1</fullName>
    </submittedName>
</protein>
<sequence length="89" mass="10685">KDIEKALLGILNSAIHRKFKTNSKFVKDYLSYVTRLQLAKEPEKYRELRERLEKLYKLYYELAQEEEKYEISEIDTSEIIKGLLKLSIE</sequence>
<comment type="caution">
    <text evidence="1">The sequence shown here is derived from an EMBL/GenBank/DDBJ whole genome shotgun (WGS) entry which is preliminary data.</text>
</comment>
<evidence type="ECO:0000313" key="2">
    <source>
        <dbReference type="Proteomes" id="UP000789342"/>
    </source>
</evidence>
<accession>A0A9N9IBZ6</accession>
<gene>
    <name evidence="1" type="ORF">AMORRO_LOCUS13894</name>
</gene>
<dbReference type="EMBL" id="CAJVPV010025578">
    <property type="protein sequence ID" value="CAG8729289.1"/>
    <property type="molecule type" value="Genomic_DNA"/>
</dbReference>